<dbReference type="PROSITE" id="PS51257">
    <property type="entry name" value="PROKAR_LIPOPROTEIN"/>
    <property type="match status" value="1"/>
</dbReference>
<dbReference type="OrthoDB" id="1274059at2"/>
<evidence type="ECO:0000313" key="1">
    <source>
        <dbReference type="EMBL" id="KMQ66148.1"/>
    </source>
</evidence>
<dbReference type="AlphaFoldDB" id="A0A0J7IIC8"/>
<accession>A0A0J7IIC8</accession>
<evidence type="ECO:0008006" key="3">
    <source>
        <dbReference type="Google" id="ProtNLM"/>
    </source>
</evidence>
<dbReference type="PATRIC" id="fig|558151.6.peg.183"/>
<evidence type="ECO:0000313" key="2">
    <source>
        <dbReference type="Proteomes" id="UP000036261"/>
    </source>
</evidence>
<gene>
    <name evidence="1" type="ORF">ACM46_00875</name>
</gene>
<keyword evidence="2" id="KW-1185">Reference proteome</keyword>
<dbReference type="EMBL" id="LFND01000001">
    <property type="protein sequence ID" value="KMQ66148.1"/>
    <property type="molecule type" value="Genomic_DNA"/>
</dbReference>
<dbReference type="RefSeq" id="WP_048504751.1">
    <property type="nucleotide sequence ID" value="NZ_LFND01000001.1"/>
</dbReference>
<organism evidence="1 2">
    <name type="scientific">Chryseobacterium angstadtii</name>
    <dbReference type="NCBI Taxonomy" id="558151"/>
    <lineage>
        <taxon>Bacteria</taxon>
        <taxon>Pseudomonadati</taxon>
        <taxon>Bacteroidota</taxon>
        <taxon>Flavobacteriia</taxon>
        <taxon>Flavobacteriales</taxon>
        <taxon>Weeksellaceae</taxon>
        <taxon>Chryseobacterium group</taxon>
        <taxon>Chryseobacterium</taxon>
    </lineage>
</organism>
<protein>
    <recommendedName>
        <fullName evidence="3">C-type lysozyme inhibitor domain-containing protein</fullName>
    </recommendedName>
</protein>
<proteinExistence type="predicted"/>
<dbReference type="Proteomes" id="UP000036261">
    <property type="component" value="Unassembled WGS sequence"/>
</dbReference>
<comment type="caution">
    <text evidence="1">The sequence shown here is derived from an EMBL/GenBank/DDBJ whole genome shotgun (WGS) entry which is preliminary data.</text>
</comment>
<sequence length="145" mass="15883">MKKSILVLNAVLALTVISCKKSTESGNKSVIKTDSSETVITDNNGKIDSVTQSSSTIEVNGQKVEKTDFVYKATDGTLVKVVFKNDPKESNVAITSNKKTFTLPKTETKNGETIYKKDDMTARVKGDSLHLEQGNNVIELKRTKI</sequence>
<name>A0A0J7IIC8_9FLAO</name>
<reference evidence="1 2" key="1">
    <citation type="journal article" date="2013" name="Int. J. Syst. Evol. Microbiol.">
        <title>Chryseobacterium angstadtii sp. nov., isolated from a newt tank.</title>
        <authorList>
            <person name="Kirk K.E."/>
            <person name="Hoffman J.A."/>
            <person name="Smith K.A."/>
            <person name="Strahan B.L."/>
            <person name="Failor K.C."/>
            <person name="Krebs J.E."/>
            <person name="Gale A.N."/>
            <person name="Do T.D."/>
            <person name="Sontag T.C."/>
            <person name="Batties A.M."/>
            <person name="Mistiszyn K."/>
            <person name="Newman J.D."/>
        </authorList>
    </citation>
    <scope>NUCLEOTIDE SEQUENCE [LARGE SCALE GENOMIC DNA]</scope>
    <source>
        <strain evidence="1 2">KM</strain>
    </source>
</reference>